<organism evidence="2">
    <name type="scientific">Drosophila yakuba</name>
    <name type="common">Fruit fly</name>
    <dbReference type="NCBI Taxonomy" id="7245"/>
    <lineage>
        <taxon>Eukaryota</taxon>
        <taxon>Metazoa</taxon>
        <taxon>Ecdysozoa</taxon>
        <taxon>Arthropoda</taxon>
        <taxon>Hexapoda</taxon>
        <taxon>Insecta</taxon>
        <taxon>Pterygota</taxon>
        <taxon>Neoptera</taxon>
        <taxon>Endopterygota</taxon>
        <taxon>Diptera</taxon>
        <taxon>Brachycera</taxon>
        <taxon>Muscomorpha</taxon>
        <taxon>Ephydroidea</taxon>
        <taxon>Drosophilidae</taxon>
        <taxon>Drosophila</taxon>
        <taxon>Sophophora</taxon>
    </lineage>
</organism>
<dbReference type="AlphaFoldDB" id="Q20DJ3"/>
<sequence>MISFFRVLLLATLLTSTFNPARGQRRTLGERCRSGYCVIRTHACMDTGWYCSNPSEKCCQFPGWSRVTRRG</sequence>
<dbReference type="EMBL" id="DQ318162">
    <property type="protein sequence ID" value="ABD67483.1"/>
    <property type="molecule type" value="Genomic_DNA"/>
</dbReference>
<evidence type="ECO:0000313" key="2">
    <source>
        <dbReference type="EMBL" id="ABD67483.1"/>
    </source>
</evidence>
<protein>
    <submittedName>
        <fullName evidence="2">ACP158</fullName>
    </submittedName>
</protein>
<feature type="signal peptide" evidence="1">
    <location>
        <begin position="1"/>
        <end position="23"/>
    </location>
</feature>
<name>Q20DJ3_DROYA</name>
<evidence type="ECO:0000256" key="1">
    <source>
        <dbReference type="SAM" id="SignalP"/>
    </source>
</evidence>
<keyword evidence="1" id="KW-0732">Signal</keyword>
<proteinExistence type="predicted"/>
<feature type="chain" id="PRO_5004199140" evidence="1">
    <location>
        <begin position="24"/>
        <end position="71"/>
    </location>
</feature>
<gene>
    <name evidence="2" type="primary">Acp158</name>
</gene>
<accession>Q20DJ3</accession>
<reference evidence="2" key="1">
    <citation type="journal article" date="2006" name="Genetics">
        <title>Recently evolved genes identified from Drosophila yakuba and D. erecta accessory gland expressed sequence tags.</title>
        <authorList>
            <person name="Begun D.J."/>
            <person name="Lindfors H.A."/>
            <person name="Thompson M.E."/>
            <person name="Holloway A.K."/>
        </authorList>
    </citation>
    <scope>NUCLEOTIDE SEQUENCE</scope>
    <source>
        <strain evidence="2">Cy02</strain>
    </source>
</reference>